<sequence>MANCEFRPVSGDKPCCRLSRKAQLCLGVGLLVLTLVVVVAPAVPALAVGRAGHYRPLSRDRPGAMRAPVGTAGTAVPRARGSLRDLLESGIYRCGSAQRPPGDAKSGEQLALAPSVPAEGPSPSQGRSPLSARSAPLHRFGDTK</sequence>
<evidence type="ECO:0000313" key="4">
    <source>
        <dbReference type="Proteomes" id="UP001266305"/>
    </source>
</evidence>
<keyword evidence="4" id="KW-1185">Reference proteome</keyword>
<keyword evidence="2" id="KW-0472">Membrane</keyword>
<feature type="region of interest" description="Disordered" evidence="1">
    <location>
        <begin position="96"/>
        <end position="144"/>
    </location>
</feature>
<dbReference type="Proteomes" id="UP001266305">
    <property type="component" value="Unassembled WGS sequence"/>
</dbReference>
<dbReference type="EMBL" id="JASSZA010000003">
    <property type="protein sequence ID" value="KAK2115527.1"/>
    <property type="molecule type" value="Genomic_DNA"/>
</dbReference>
<protein>
    <submittedName>
        <fullName evidence="3">Uncharacterized protein</fullName>
    </submittedName>
</protein>
<feature type="transmembrane region" description="Helical" evidence="2">
    <location>
        <begin position="28"/>
        <end position="49"/>
    </location>
</feature>
<evidence type="ECO:0000256" key="1">
    <source>
        <dbReference type="SAM" id="MobiDB-lite"/>
    </source>
</evidence>
<gene>
    <name evidence="3" type="ORF">P7K49_006153</name>
</gene>
<keyword evidence="2" id="KW-0812">Transmembrane</keyword>
<evidence type="ECO:0000256" key="2">
    <source>
        <dbReference type="SAM" id="Phobius"/>
    </source>
</evidence>
<name>A0ABQ9W1K9_SAGOE</name>
<evidence type="ECO:0000313" key="3">
    <source>
        <dbReference type="EMBL" id="KAK2115527.1"/>
    </source>
</evidence>
<keyword evidence="2" id="KW-1133">Transmembrane helix</keyword>
<reference evidence="3 4" key="1">
    <citation type="submission" date="2023-05" db="EMBL/GenBank/DDBJ databases">
        <title>B98-5 Cell Line De Novo Hybrid Assembly: An Optical Mapping Approach.</title>
        <authorList>
            <person name="Kananen K."/>
            <person name="Auerbach J.A."/>
            <person name="Kautto E."/>
            <person name="Blachly J.S."/>
        </authorList>
    </citation>
    <scope>NUCLEOTIDE SEQUENCE [LARGE SCALE GENOMIC DNA]</scope>
    <source>
        <strain evidence="3">B95-8</strain>
        <tissue evidence="3">Cell line</tissue>
    </source>
</reference>
<accession>A0ABQ9W1K9</accession>
<organism evidence="3 4">
    <name type="scientific">Saguinus oedipus</name>
    <name type="common">Cotton-top tamarin</name>
    <name type="synonym">Oedipomidas oedipus</name>
    <dbReference type="NCBI Taxonomy" id="9490"/>
    <lineage>
        <taxon>Eukaryota</taxon>
        <taxon>Metazoa</taxon>
        <taxon>Chordata</taxon>
        <taxon>Craniata</taxon>
        <taxon>Vertebrata</taxon>
        <taxon>Euteleostomi</taxon>
        <taxon>Mammalia</taxon>
        <taxon>Eutheria</taxon>
        <taxon>Euarchontoglires</taxon>
        <taxon>Primates</taxon>
        <taxon>Haplorrhini</taxon>
        <taxon>Platyrrhini</taxon>
        <taxon>Cebidae</taxon>
        <taxon>Callitrichinae</taxon>
        <taxon>Saguinus</taxon>
    </lineage>
</organism>
<proteinExistence type="predicted"/>
<comment type="caution">
    <text evidence="3">The sequence shown here is derived from an EMBL/GenBank/DDBJ whole genome shotgun (WGS) entry which is preliminary data.</text>
</comment>
<feature type="region of interest" description="Disordered" evidence="1">
    <location>
        <begin position="54"/>
        <end position="77"/>
    </location>
</feature>